<protein>
    <recommendedName>
        <fullName evidence="1">Bacteriophage Mu Gp45 N-terminal domain-containing protein</fullName>
    </recommendedName>
</protein>
<gene>
    <name evidence="2" type="ORF">LCGC14_1372380</name>
</gene>
<organism evidence="2">
    <name type="scientific">marine sediment metagenome</name>
    <dbReference type="NCBI Taxonomy" id="412755"/>
    <lineage>
        <taxon>unclassified sequences</taxon>
        <taxon>metagenomes</taxon>
        <taxon>ecological metagenomes</taxon>
    </lineage>
</organism>
<dbReference type="EMBL" id="LAZR01008678">
    <property type="protein sequence ID" value="KKM77205.1"/>
    <property type="molecule type" value="Genomic_DNA"/>
</dbReference>
<sequence>MNLPDFKRLIRPITNKIFLLLGRAVLKAIDNSGNAQKIQVLGLDTETISEIERFQEYGFEGYPWEEAEGFIGFLNGNRDAGITICVHDERYRPQDLVQGEVCIYTDEDTAAPFRIQMKRGRIHFRRSDKEDIDIDTSKTEDIGTSKTVTVPTETHVNTTKHEVTAPLEIHINTTSHTRTAAIELHTNGTSFTIVSPIIVLNSVAVTLGGAAGAGKKILNENVQALFNNHVHSGIFPGGGNSGVPTSTLVAADMTTNTKAL</sequence>
<dbReference type="Pfam" id="PF06890">
    <property type="entry name" value="Phage_Mu_Gp45"/>
    <property type="match status" value="1"/>
</dbReference>
<comment type="caution">
    <text evidence="2">The sequence shown here is derived from an EMBL/GenBank/DDBJ whole genome shotgun (WGS) entry which is preliminary data.</text>
</comment>
<evidence type="ECO:0000259" key="1">
    <source>
        <dbReference type="Pfam" id="PF06890"/>
    </source>
</evidence>
<name>A0A0F9MK94_9ZZZZ</name>
<proteinExistence type="predicted"/>
<accession>A0A0F9MK94</accession>
<reference evidence="2" key="1">
    <citation type="journal article" date="2015" name="Nature">
        <title>Complex archaea that bridge the gap between prokaryotes and eukaryotes.</title>
        <authorList>
            <person name="Spang A."/>
            <person name="Saw J.H."/>
            <person name="Jorgensen S.L."/>
            <person name="Zaremba-Niedzwiedzka K."/>
            <person name="Martijn J."/>
            <person name="Lind A.E."/>
            <person name="van Eijk R."/>
            <person name="Schleper C."/>
            <person name="Guy L."/>
            <person name="Ettema T.J."/>
        </authorList>
    </citation>
    <scope>NUCLEOTIDE SEQUENCE</scope>
</reference>
<feature type="domain" description="Bacteriophage Mu Gp45 N-terminal" evidence="1">
    <location>
        <begin position="23"/>
        <end position="90"/>
    </location>
</feature>
<dbReference type="InterPro" id="IPR053861">
    <property type="entry name" value="Phage_Mu_Gp45_N"/>
</dbReference>
<evidence type="ECO:0000313" key="2">
    <source>
        <dbReference type="EMBL" id="KKM77205.1"/>
    </source>
</evidence>
<dbReference type="AlphaFoldDB" id="A0A0F9MK94"/>